<dbReference type="PROSITE" id="PS51755">
    <property type="entry name" value="OMPR_PHOB"/>
    <property type="match status" value="1"/>
</dbReference>
<name>A0ABM6JJL9_9GAMM</name>
<dbReference type="SUPFAM" id="SSF52172">
    <property type="entry name" value="CheY-like"/>
    <property type="match status" value="1"/>
</dbReference>
<organism evidence="13 14">
    <name type="scientific">Shewanella japonica</name>
    <dbReference type="NCBI Taxonomy" id="93973"/>
    <lineage>
        <taxon>Bacteria</taxon>
        <taxon>Pseudomonadati</taxon>
        <taxon>Pseudomonadota</taxon>
        <taxon>Gammaproteobacteria</taxon>
        <taxon>Alteromonadales</taxon>
        <taxon>Shewanellaceae</taxon>
        <taxon>Shewanella</taxon>
    </lineage>
</organism>
<evidence type="ECO:0000256" key="3">
    <source>
        <dbReference type="ARBA" id="ARBA00022553"/>
    </source>
</evidence>
<accession>A0ABM6JJL9</accession>
<sequence>MKKILLIDQQLTHSLRLCQQMESMGYSIEIVDNGFNALVELERNEFEVILLDYSVPKMESFWLLMAKHCHTPVIVLANDNNDLERIHAFELGADDYIASPFNVKELLLRVNVLRRRSEKVVHQSDFDDILFDDTNNTVMLNTQHLKLTQTEYRLFKYLFQRKGEVVTKAELQMRVLHKELGEFDRNLDMHISNTRRKMANKCLPRELINTVRGKGYCFSPILI</sequence>
<dbReference type="Gene3D" id="3.40.50.2300">
    <property type="match status" value="1"/>
</dbReference>
<dbReference type="Proteomes" id="UP000191820">
    <property type="component" value="Chromosome"/>
</dbReference>
<evidence type="ECO:0000256" key="9">
    <source>
        <dbReference type="PROSITE-ProRule" id="PRU01091"/>
    </source>
</evidence>
<evidence type="ECO:0000256" key="6">
    <source>
        <dbReference type="ARBA" id="ARBA00023125"/>
    </source>
</evidence>
<dbReference type="InterPro" id="IPR001763">
    <property type="entry name" value="Rhodanese-like_dom"/>
</dbReference>
<evidence type="ECO:0000259" key="12">
    <source>
        <dbReference type="PROSITE" id="PS51755"/>
    </source>
</evidence>
<feature type="domain" description="OmpR/PhoB-type" evidence="12">
    <location>
        <begin position="118"/>
        <end position="220"/>
    </location>
</feature>
<feature type="domain" description="Response regulatory" evidence="10">
    <location>
        <begin position="3"/>
        <end position="114"/>
    </location>
</feature>
<evidence type="ECO:0000256" key="7">
    <source>
        <dbReference type="ARBA" id="ARBA00023163"/>
    </source>
</evidence>
<dbReference type="SMART" id="SM00448">
    <property type="entry name" value="REC"/>
    <property type="match status" value="1"/>
</dbReference>
<dbReference type="InterPro" id="IPR011006">
    <property type="entry name" value="CheY-like_superfamily"/>
</dbReference>
<dbReference type="SUPFAM" id="SSF46894">
    <property type="entry name" value="C-terminal effector domain of the bipartite response regulators"/>
    <property type="match status" value="1"/>
</dbReference>
<dbReference type="PANTHER" id="PTHR48111:SF39">
    <property type="entry name" value="TRANSCRIPTIONAL REGULATORY PROTEIN CPXR"/>
    <property type="match status" value="1"/>
</dbReference>
<evidence type="ECO:0000256" key="2">
    <source>
        <dbReference type="ARBA" id="ARBA00022490"/>
    </source>
</evidence>
<dbReference type="InterPro" id="IPR036388">
    <property type="entry name" value="WH-like_DNA-bd_sf"/>
</dbReference>
<keyword evidence="14" id="KW-1185">Reference proteome</keyword>
<gene>
    <name evidence="13" type="ORF">SJ2017_2145</name>
</gene>
<evidence type="ECO:0000256" key="5">
    <source>
        <dbReference type="ARBA" id="ARBA00023015"/>
    </source>
</evidence>
<keyword evidence="7" id="KW-0804">Transcription</keyword>
<reference evidence="13 14" key="1">
    <citation type="submission" date="2017-03" db="EMBL/GenBank/DDBJ databases">
        <title>Genome sequencing of Shewanella japonica KCTC 22435.</title>
        <authorList>
            <person name="Kim K.M."/>
        </authorList>
    </citation>
    <scope>NUCLEOTIDE SEQUENCE [LARGE SCALE GENOMIC DNA]</scope>
    <source>
        <strain evidence="13 14">KCTC 22435</strain>
    </source>
</reference>
<keyword evidence="2" id="KW-0963">Cytoplasm</keyword>
<feature type="modified residue" description="4-aspartylphosphate" evidence="8">
    <location>
        <position position="52"/>
    </location>
</feature>
<keyword evidence="4" id="KW-0902">Two-component regulatory system</keyword>
<evidence type="ECO:0000256" key="1">
    <source>
        <dbReference type="ARBA" id="ARBA00004496"/>
    </source>
</evidence>
<protein>
    <submittedName>
        <fullName evidence="13">DNA-binding response regulator</fullName>
    </submittedName>
</protein>
<feature type="domain" description="Rhodanese" evidence="11">
    <location>
        <begin position="2"/>
        <end position="47"/>
    </location>
</feature>
<dbReference type="Pfam" id="PF00072">
    <property type="entry name" value="Response_reg"/>
    <property type="match status" value="1"/>
</dbReference>
<dbReference type="InterPro" id="IPR016032">
    <property type="entry name" value="Sig_transdc_resp-reg_C-effctor"/>
</dbReference>
<evidence type="ECO:0000256" key="4">
    <source>
        <dbReference type="ARBA" id="ARBA00023012"/>
    </source>
</evidence>
<evidence type="ECO:0000259" key="11">
    <source>
        <dbReference type="PROSITE" id="PS50206"/>
    </source>
</evidence>
<dbReference type="RefSeq" id="WP_080915776.1">
    <property type="nucleotide sequence ID" value="NZ_CP020472.1"/>
</dbReference>
<evidence type="ECO:0000313" key="13">
    <source>
        <dbReference type="EMBL" id="ARD22443.1"/>
    </source>
</evidence>
<dbReference type="GO" id="GO:0003677">
    <property type="term" value="F:DNA binding"/>
    <property type="evidence" value="ECO:0007669"/>
    <property type="project" value="UniProtKB-KW"/>
</dbReference>
<evidence type="ECO:0000256" key="8">
    <source>
        <dbReference type="PROSITE-ProRule" id="PRU00169"/>
    </source>
</evidence>
<dbReference type="EMBL" id="CP020472">
    <property type="protein sequence ID" value="ARD22443.1"/>
    <property type="molecule type" value="Genomic_DNA"/>
</dbReference>
<dbReference type="CDD" id="cd00383">
    <property type="entry name" value="trans_reg_C"/>
    <property type="match status" value="1"/>
</dbReference>
<dbReference type="Pfam" id="PF00486">
    <property type="entry name" value="Trans_reg_C"/>
    <property type="match status" value="1"/>
</dbReference>
<proteinExistence type="predicted"/>
<dbReference type="SMART" id="SM00862">
    <property type="entry name" value="Trans_reg_C"/>
    <property type="match status" value="1"/>
</dbReference>
<dbReference type="Gene3D" id="1.10.10.10">
    <property type="entry name" value="Winged helix-like DNA-binding domain superfamily/Winged helix DNA-binding domain"/>
    <property type="match status" value="1"/>
</dbReference>
<dbReference type="PROSITE" id="PS50206">
    <property type="entry name" value="RHODANESE_3"/>
    <property type="match status" value="1"/>
</dbReference>
<evidence type="ECO:0000313" key="14">
    <source>
        <dbReference type="Proteomes" id="UP000191820"/>
    </source>
</evidence>
<dbReference type="PROSITE" id="PS50110">
    <property type="entry name" value="RESPONSE_REGULATORY"/>
    <property type="match status" value="1"/>
</dbReference>
<dbReference type="Gene3D" id="6.10.250.690">
    <property type="match status" value="1"/>
</dbReference>
<keyword evidence="6 9" id="KW-0238">DNA-binding</keyword>
<feature type="DNA-binding region" description="OmpR/PhoB-type" evidence="9">
    <location>
        <begin position="118"/>
        <end position="220"/>
    </location>
</feature>
<comment type="subcellular location">
    <subcellularLocation>
        <location evidence="1">Cytoplasm</location>
    </subcellularLocation>
</comment>
<dbReference type="InterPro" id="IPR001789">
    <property type="entry name" value="Sig_transdc_resp-reg_receiver"/>
</dbReference>
<evidence type="ECO:0000259" key="10">
    <source>
        <dbReference type="PROSITE" id="PS50110"/>
    </source>
</evidence>
<dbReference type="InterPro" id="IPR001867">
    <property type="entry name" value="OmpR/PhoB-type_DNA-bd"/>
</dbReference>
<keyword evidence="5" id="KW-0805">Transcription regulation</keyword>
<dbReference type="InterPro" id="IPR039420">
    <property type="entry name" value="WalR-like"/>
</dbReference>
<dbReference type="PANTHER" id="PTHR48111">
    <property type="entry name" value="REGULATOR OF RPOS"/>
    <property type="match status" value="1"/>
</dbReference>
<keyword evidence="3 8" id="KW-0597">Phosphoprotein</keyword>